<reference evidence="2" key="1">
    <citation type="journal article" date="2022" name="bioRxiv">
        <title>Sequencing and chromosome-scale assembly of the giantPleurodeles waltlgenome.</title>
        <authorList>
            <person name="Brown T."/>
            <person name="Elewa A."/>
            <person name="Iarovenko S."/>
            <person name="Subramanian E."/>
            <person name="Araus A.J."/>
            <person name="Petzold A."/>
            <person name="Susuki M."/>
            <person name="Suzuki K.-i.T."/>
            <person name="Hayashi T."/>
            <person name="Toyoda A."/>
            <person name="Oliveira C."/>
            <person name="Osipova E."/>
            <person name="Leigh N.D."/>
            <person name="Simon A."/>
            <person name="Yun M.H."/>
        </authorList>
    </citation>
    <scope>NUCLEOTIDE SEQUENCE</scope>
    <source>
        <strain evidence="2">20211129_DDA</strain>
        <tissue evidence="2">Liver</tissue>
    </source>
</reference>
<organism evidence="2 3">
    <name type="scientific">Pleurodeles waltl</name>
    <name type="common">Iberian ribbed newt</name>
    <dbReference type="NCBI Taxonomy" id="8319"/>
    <lineage>
        <taxon>Eukaryota</taxon>
        <taxon>Metazoa</taxon>
        <taxon>Chordata</taxon>
        <taxon>Craniata</taxon>
        <taxon>Vertebrata</taxon>
        <taxon>Euteleostomi</taxon>
        <taxon>Amphibia</taxon>
        <taxon>Batrachia</taxon>
        <taxon>Caudata</taxon>
        <taxon>Salamandroidea</taxon>
        <taxon>Salamandridae</taxon>
        <taxon>Pleurodelinae</taxon>
        <taxon>Pleurodeles</taxon>
    </lineage>
</organism>
<proteinExistence type="predicted"/>
<feature type="compositionally biased region" description="Basic and acidic residues" evidence="1">
    <location>
        <begin position="36"/>
        <end position="48"/>
    </location>
</feature>
<keyword evidence="3" id="KW-1185">Reference proteome</keyword>
<dbReference type="AlphaFoldDB" id="A0AAV7VGB0"/>
<accession>A0AAV7VGB0</accession>
<evidence type="ECO:0000313" key="3">
    <source>
        <dbReference type="Proteomes" id="UP001066276"/>
    </source>
</evidence>
<sequence>MEPSPAPPAGLTLPRPGLRAGRKCDSWCRLGTRSPRPREPPGRQHDRGSGCSAARTQCAKRARRPDHKRGPQRGSSRRRPPTAGQTFTRLSLRAGR</sequence>
<dbReference type="EMBL" id="JANPWB010000003">
    <property type="protein sequence ID" value="KAJ1199816.1"/>
    <property type="molecule type" value="Genomic_DNA"/>
</dbReference>
<name>A0AAV7VGB0_PLEWA</name>
<gene>
    <name evidence="2" type="ORF">NDU88_003648</name>
</gene>
<protein>
    <submittedName>
        <fullName evidence="2">Uncharacterized protein</fullName>
    </submittedName>
</protein>
<dbReference type="Proteomes" id="UP001066276">
    <property type="component" value="Chromosome 2_1"/>
</dbReference>
<comment type="caution">
    <text evidence="2">The sequence shown here is derived from an EMBL/GenBank/DDBJ whole genome shotgun (WGS) entry which is preliminary data.</text>
</comment>
<evidence type="ECO:0000313" key="2">
    <source>
        <dbReference type="EMBL" id="KAJ1199816.1"/>
    </source>
</evidence>
<evidence type="ECO:0000256" key="1">
    <source>
        <dbReference type="SAM" id="MobiDB-lite"/>
    </source>
</evidence>
<feature type="region of interest" description="Disordered" evidence="1">
    <location>
        <begin position="1"/>
        <end position="96"/>
    </location>
</feature>
<feature type="compositionally biased region" description="Basic residues" evidence="1">
    <location>
        <begin position="58"/>
        <end position="80"/>
    </location>
</feature>